<dbReference type="AlphaFoldDB" id="G9QH51"/>
<dbReference type="Proteomes" id="UP000011747">
    <property type="component" value="Unassembled WGS sequence"/>
</dbReference>
<keyword evidence="2" id="KW-1185">Reference proteome</keyword>
<accession>G9QH51</accession>
<protein>
    <recommendedName>
        <fullName evidence="3">Spore coat protein</fullName>
    </recommendedName>
</protein>
<dbReference type="EMBL" id="ACWF01000007">
    <property type="protein sequence ID" value="EHL79558.1"/>
    <property type="molecule type" value="Genomic_DNA"/>
</dbReference>
<dbReference type="PATRIC" id="fig|665952.3.peg.230"/>
<evidence type="ECO:0008006" key="3">
    <source>
        <dbReference type="Google" id="ProtNLM"/>
    </source>
</evidence>
<proteinExistence type="predicted"/>
<dbReference type="HOGENOM" id="CLU_168781_0_1_9"/>
<comment type="caution">
    <text evidence="1">The sequence shown here is derived from an EMBL/GenBank/DDBJ whole genome shotgun (WGS) entry which is preliminary data.</text>
</comment>
<organism evidence="1 2">
    <name type="scientific">Bacillus smithii 7_3_47FAA</name>
    <dbReference type="NCBI Taxonomy" id="665952"/>
    <lineage>
        <taxon>Bacteria</taxon>
        <taxon>Bacillati</taxon>
        <taxon>Bacillota</taxon>
        <taxon>Bacilli</taxon>
        <taxon>Bacillales</taxon>
        <taxon>Bacillaceae</taxon>
        <taxon>Bacillus</taxon>
    </lineage>
</organism>
<reference evidence="1 2" key="1">
    <citation type="submission" date="2011-09" db="EMBL/GenBank/DDBJ databases">
        <title>The Genome Sequence of Bacillus smithii 7_3_47FAA.</title>
        <authorList>
            <consortium name="The Broad Institute Genome Sequencing Platform"/>
            <person name="Earl A."/>
            <person name="Ward D."/>
            <person name="Feldgarden M."/>
            <person name="Gevers D."/>
            <person name="Daigneault M."/>
            <person name="Strauss J."/>
            <person name="Allen-Vercoe E."/>
            <person name="Young S.K."/>
            <person name="Zeng Q."/>
            <person name="Gargeya S."/>
            <person name="Fitzgerald M."/>
            <person name="Haas B."/>
            <person name="Abouelleil A."/>
            <person name="Alvarado L."/>
            <person name="Arachchi H.M."/>
            <person name="Berlin A."/>
            <person name="Brown A."/>
            <person name="Chapman S.B."/>
            <person name="Chen Z."/>
            <person name="Dunbar C."/>
            <person name="Freedman E."/>
            <person name="Gearin G."/>
            <person name="Goldberg J."/>
            <person name="Griggs A."/>
            <person name="Gujja S."/>
            <person name="Heiman D."/>
            <person name="Howarth C."/>
            <person name="Larson L."/>
            <person name="Lui A."/>
            <person name="MacDonald P.J.P."/>
            <person name="Montmayeur A."/>
            <person name="Murphy C."/>
            <person name="Neiman D."/>
            <person name="Pearson M."/>
            <person name="Priest M."/>
            <person name="Roberts A."/>
            <person name="Saif S."/>
            <person name="Shea T."/>
            <person name="Shenoy N."/>
            <person name="Sisk P."/>
            <person name="Stolte C."/>
            <person name="Sykes S."/>
            <person name="Wortman J."/>
            <person name="Nusbaum C."/>
            <person name="Birren B."/>
        </authorList>
    </citation>
    <scope>NUCLEOTIDE SEQUENCE [LARGE SCALE GENOMIC DNA]</scope>
    <source>
        <strain evidence="1 2">7_3_47FAA</strain>
    </source>
</reference>
<dbReference type="GeneID" id="87582728"/>
<name>G9QH51_9BACI</name>
<gene>
    <name evidence="1" type="ORF">HMPREF1015_01110</name>
</gene>
<evidence type="ECO:0000313" key="1">
    <source>
        <dbReference type="EMBL" id="EHL79558.1"/>
    </source>
</evidence>
<dbReference type="RefSeq" id="WP_003352503.1">
    <property type="nucleotide sequence ID" value="NZ_JH414740.1"/>
</dbReference>
<evidence type="ECO:0000313" key="2">
    <source>
        <dbReference type="Proteomes" id="UP000011747"/>
    </source>
</evidence>
<sequence>MQQPYSNNPQSFMSSPPVMTTKDLSYVNDMLSWNLLAMKKAHFAAQNCQDPEIKSALDSYGQMHQRHYQTILSHLQSPNNGMQQ</sequence>